<name>A0ACB8ZYB8_ARCLA</name>
<proteinExistence type="predicted"/>
<organism evidence="1 2">
    <name type="scientific">Arctium lappa</name>
    <name type="common">Greater burdock</name>
    <name type="synonym">Lappa major</name>
    <dbReference type="NCBI Taxonomy" id="4217"/>
    <lineage>
        <taxon>Eukaryota</taxon>
        <taxon>Viridiplantae</taxon>
        <taxon>Streptophyta</taxon>
        <taxon>Embryophyta</taxon>
        <taxon>Tracheophyta</taxon>
        <taxon>Spermatophyta</taxon>
        <taxon>Magnoliopsida</taxon>
        <taxon>eudicotyledons</taxon>
        <taxon>Gunneridae</taxon>
        <taxon>Pentapetalae</taxon>
        <taxon>asterids</taxon>
        <taxon>campanulids</taxon>
        <taxon>Asterales</taxon>
        <taxon>Asteraceae</taxon>
        <taxon>Carduoideae</taxon>
        <taxon>Cardueae</taxon>
        <taxon>Arctiinae</taxon>
        <taxon>Arctium</taxon>
    </lineage>
</organism>
<protein>
    <submittedName>
        <fullName evidence="1">Uncharacterized protein</fullName>
    </submittedName>
</protein>
<gene>
    <name evidence="1" type="ORF">L6452_28610</name>
</gene>
<dbReference type="EMBL" id="CM042055">
    <property type="protein sequence ID" value="KAI3702857.1"/>
    <property type="molecule type" value="Genomic_DNA"/>
</dbReference>
<evidence type="ECO:0000313" key="2">
    <source>
        <dbReference type="Proteomes" id="UP001055879"/>
    </source>
</evidence>
<evidence type="ECO:0000313" key="1">
    <source>
        <dbReference type="EMBL" id="KAI3702857.1"/>
    </source>
</evidence>
<accession>A0ACB8ZYB8</accession>
<reference evidence="1 2" key="2">
    <citation type="journal article" date="2022" name="Mol. Ecol. Resour.">
        <title>The genomes of chicory, endive, great burdock and yacon provide insights into Asteraceae paleo-polyploidization history and plant inulin production.</title>
        <authorList>
            <person name="Fan W."/>
            <person name="Wang S."/>
            <person name="Wang H."/>
            <person name="Wang A."/>
            <person name="Jiang F."/>
            <person name="Liu H."/>
            <person name="Zhao H."/>
            <person name="Xu D."/>
            <person name="Zhang Y."/>
        </authorList>
    </citation>
    <scope>NUCLEOTIDE SEQUENCE [LARGE SCALE GENOMIC DNA]</scope>
    <source>
        <strain evidence="2">cv. Niubang</strain>
    </source>
</reference>
<keyword evidence="2" id="KW-1185">Reference proteome</keyword>
<reference evidence="2" key="1">
    <citation type="journal article" date="2022" name="Mol. Ecol. Resour.">
        <title>The genomes of chicory, endive, great burdock and yacon provide insights into Asteraceae palaeo-polyploidization history and plant inulin production.</title>
        <authorList>
            <person name="Fan W."/>
            <person name="Wang S."/>
            <person name="Wang H."/>
            <person name="Wang A."/>
            <person name="Jiang F."/>
            <person name="Liu H."/>
            <person name="Zhao H."/>
            <person name="Xu D."/>
            <person name="Zhang Y."/>
        </authorList>
    </citation>
    <scope>NUCLEOTIDE SEQUENCE [LARGE SCALE GENOMIC DNA]</scope>
    <source>
        <strain evidence="2">cv. Niubang</strain>
    </source>
</reference>
<sequence length="143" mass="16321">MNPSSAIFFFITIIIFFTQTLSTLTTISYSQHCNSFAPEATPTQRVFTRHPFLEPLTSHYTGGEKILGQDSSSHTAILLKATRNLFKTNITDTYKIQARLTFFPSNYSQLDRIDRHQLVFFLDGFWSVSTDMLCMVGSARFSK</sequence>
<dbReference type="Proteomes" id="UP001055879">
    <property type="component" value="Linkage Group LG09"/>
</dbReference>
<comment type="caution">
    <text evidence="1">The sequence shown here is derived from an EMBL/GenBank/DDBJ whole genome shotgun (WGS) entry which is preliminary data.</text>
</comment>